<dbReference type="Proteomes" id="UP001056819">
    <property type="component" value="Chromosome"/>
</dbReference>
<evidence type="ECO:0000259" key="2">
    <source>
        <dbReference type="Pfam" id="PF16747"/>
    </source>
</evidence>
<dbReference type="InterPro" id="IPR031939">
    <property type="entry name" value="Adhesin_E-like"/>
</dbReference>
<evidence type="ECO:0000313" key="4">
    <source>
        <dbReference type="Proteomes" id="UP001056819"/>
    </source>
</evidence>
<gene>
    <name evidence="3" type="ORF">LNQ82_05865</name>
</gene>
<feature type="signal peptide" evidence="1">
    <location>
        <begin position="1"/>
        <end position="30"/>
    </location>
</feature>
<sequence length="148" mass="16521">MMIKNSRLLPVAFTVLLLSACAGSNMPAYTAPAMSGTWKDIGTIANNNIVVAYETGSVQRTGDQARLRDRKIVVNPAKEAYIGTPRYKVAVSDWEFHCKNRSYRIAVVRYLDESGKHLREDRFSATAIRHMPLTVGTIAEKQFKIACK</sequence>
<name>A0AAE9HUJ9_9NEIS</name>
<reference evidence="3" key="1">
    <citation type="submission" date="2022-05" db="EMBL/GenBank/DDBJ databases">
        <title>Alysiella filiformis genome sequencing.</title>
        <authorList>
            <person name="Viehboeck T."/>
        </authorList>
    </citation>
    <scope>NUCLEOTIDE SEQUENCE</scope>
    <source>
        <strain evidence="3">DSM 2580</strain>
    </source>
</reference>
<keyword evidence="1" id="KW-0732">Signal</keyword>
<evidence type="ECO:0000256" key="1">
    <source>
        <dbReference type="SAM" id="SignalP"/>
    </source>
</evidence>
<feature type="domain" description="Surface-adhesin protein E-like" evidence="2">
    <location>
        <begin position="38"/>
        <end position="148"/>
    </location>
</feature>
<protein>
    <recommendedName>
        <fullName evidence="2">Surface-adhesin protein E-like domain-containing protein</fullName>
    </recommendedName>
</protein>
<dbReference type="Pfam" id="PF16747">
    <property type="entry name" value="Adhesin_E"/>
    <property type="match status" value="1"/>
</dbReference>
<proteinExistence type="predicted"/>
<organism evidence="3 4">
    <name type="scientific">Conchiformibius steedae DSM 2580</name>
    <dbReference type="NCBI Taxonomy" id="1121352"/>
    <lineage>
        <taxon>Bacteria</taxon>
        <taxon>Pseudomonadati</taxon>
        <taxon>Pseudomonadota</taxon>
        <taxon>Betaproteobacteria</taxon>
        <taxon>Neisseriales</taxon>
        <taxon>Neisseriaceae</taxon>
        <taxon>Conchiformibius</taxon>
    </lineage>
</organism>
<dbReference type="AlphaFoldDB" id="A0AAE9HUJ9"/>
<accession>A0AAE9HUJ9</accession>
<dbReference type="EMBL" id="CP097501">
    <property type="protein sequence ID" value="URD66761.1"/>
    <property type="molecule type" value="Genomic_DNA"/>
</dbReference>
<feature type="chain" id="PRO_5042123953" description="Surface-adhesin protein E-like domain-containing protein" evidence="1">
    <location>
        <begin position="31"/>
        <end position="148"/>
    </location>
</feature>
<dbReference type="RefSeq" id="WP_027022226.1">
    <property type="nucleotide sequence ID" value="NZ_CP097501.1"/>
</dbReference>
<dbReference type="PROSITE" id="PS51257">
    <property type="entry name" value="PROKAR_LIPOPROTEIN"/>
    <property type="match status" value="1"/>
</dbReference>
<evidence type="ECO:0000313" key="3">
    <source>
        <dbReference type="EMBL" id="URD66761.1"/>
    </source>
</evidence>